<evidence type="ECO:0000313" key="2">
    <source>
        <dbReference type="Proteomes" id="UP000671399"/>
    </source>
</evidence>
<sequence length="92" mass="10572">MNGSNHPPPRVDPGTLLQLDGDDWSFGRSLTPGVHVDVVLVRLRTDLAHLSDEWMWVLGHRPQCEYTHVEQHPPCLELRVRITALRRYGPTR</sequence>
<dbReference type="EMBL" id="JAGFWR010000005">
    <property type="protein sequence ID" value="MBO4161730.1"/>
    <property type="molecule type" value="Genomic_DNA"/>
</dbReference>
<name>A0ABS3V803_9ACTN</name>
<organism evidence="1 2">
    <name type="scientific">Micromonospora antibiotica</name>
    <dbReference type="NCBI Taxonomy" id="2807623"/>
    <lineage>
        <taxon>Bacteria</taxon>
        <taxon>Bacillati</taxon>
        <taxon>Actinomycetota</taxon>
        <taxon>Actinomycetes</taxon>
        <taxon>Micromonosporales</taxon>
        <taxon>Micromonosporaceae</taxon>
        <taxon>Micromonospora</taxon>
    </lineage>
</organism>
<protein>
    <submittedName>
        <fullName evidence="1">Uncharacterized protein</fullName>
    </submittedName>
</protein>
<evidence type="ECO:0000313" key="1">
    <source>
        <dbReference type="EMBL" id="MBO4161730.1"/>
    </source>
</evidence>
<dbReference type="RefSeq" id="WP_208567378.1">
    <property type="nucleotide sequence ID" value="NZ_JAGFWR010000005.1"/>
</dbReference>
<proteinExistence type="predicted"/>
<keyword evidence="2" id="KW-1185">Reference proteome</keyword>
<dbReference type="Proteomes" id="UP000671399">
    <property type="component" value="Unassembled WGS sequence"/>
</dbReference>
<comment type="caution">
    <text evidence="1">The sequence shown here is derived from an EMBL/GenBank/DDBJ whole genome shotgun (WGS) entry which is preliminary data.</text>
</comment>
<reference evidence="1 2" key="1">
    <citation type="submission" date="2021-03" db="EMBL/GenBank/DDBJ databases">
        <authorList>
            <person name="Lee D.-H."/>
        </authorList>
    </citation>
    <scope>NUCLEOTIDE SEQUENCE [LARGE SCALE GENOMIC DNA]</scope>
    <source>
        <strain evidence="1 2">MMS20-R2-23</strain>
    </source>
</reference>
<accession>A0ABS3V803</accession>
<gene>
    <name evidence="1" type="ORF">JQN83_13050</name>
</gene>